<evidence type="ECO:0000313" key="5">
    <source>
        <dbReference type="EMBL" id="POY72137.1"/>
    </source>
</evidence>
<dbReference type="PROSITE" id="PS50088">
    <property type="entry name" value="ANK_REPEAT"/>
    <property type="match status" value="2"/>
</dbReference>
<dbReference type="PANTHER" id="PTHR24173">
    <property type="entry name" value="ANKYRIN REPEAT CONTAINING"/>
    <property type="match status" value="1"/>
</dbReference>
<feature type="compositionally biased region" description="Polar residues" evidence="4">
    <location>
        <begin position="737"/>
        <end position="749"/>
    </location>
</feature>
<evidence type="ECO:0000256" key="3">
    <source>
        <dbReference type="PROSITE-ProRule" id="PRU00023"/>
    </source>
</evidence>
<feature type="compositionally biased region" description="Basic and acidic residues" evidence="4">
    <location>
        <begin position="663"/>
        <end position="677"/>
    </location>
</feature>
<feature type="repeat" description="ANK" evidence="3">
    <location>
        <begin position="78"/>
        <end position="110"/>
    </location>
</feature>
<comment type="caution">
    <text evidence="5">The sequence shown here is derived from an EMBL/GenBank/DDBJ whole genome shotgun (WGS) entry which is preliminary data.</text>
</comment>
<feature type="region of interest" description="Disordered" evidence="4">
    <location>
        <begin position="410"/>
        <end position="696"/>
    </location>
</feature>
<evidence type="ECO:0000256" key="2">
    <source>
        <dbReference type="ARBA" id="ARBA00023043"/>
    </source>
</evidence>
<dbReference type="OrthoDB" id="194358at2759"/>
<keyword evidence="2 3" id="KW-0040">ANK repeat</keyword>
<feature type="region of interest" description="Disordered" evidence="4">
    <location>
        <begin position="737"/>
        <end position="965"/>
    </location>
</feature>
<feature type="compositionally biased region" description="Low complexity" evidence="4">
    <location>
        <begin position="221"/>
        <end position="230"/>
    </location>
</feature>
<dbReference type="Pfam" id="PF12796">
    <property type="entry name" value="Ank_2"/>
    <property type="match status" value="2"/>
</dbReference>
<gene>
    <name evidence="5" type="ORF">BMF94_4870</name>
</gene>
<evidence type="ECO:0000313" key="6">
    <source>
        <dbReference type="Proteomes" id="UP000237144"/>
    </source>
</evidence>
<dbReference type="STRING" id="741276.A0A2S5B5T8"/>
<dbReference type="InterPro" id="IPR002110">
    <property type="entry name" value="Ankyrin_rpt"/>
</dbReference>
<feature type="compositionally biased region" description="Basic residues" evidence="4">
    <location>
        <begin position="231"/>
        <end position="240"/>
    </location>
</feature>
<sequence length="965" mass="101052">MTSSPTPPRRSSSFASSLSSSSRGGGSASTSALSRQGARLGIVTAYKDLNLHSAAAKGNIGLVQYALANGQPVNSVLDGVLPIHAAASSGSERVVRMLVEAGADVNSPRLSRRYTREGTKSSGQSVGTQGSTPLHFAAANGHILVLSLLLSYGADPRIAEKHGATAEQIAAQNGFLEAADLLHSYSLKLDQAAILYEEEHPDEAGSVSGSSRSGHARHRTGGSSLRSLGGLRRKHSSRHRHELEPMQVQAQRSFDALATKFAHHAHRAASSSSTSVNSLRGLTPFASSSQISLGATDTSLLAATAATTGLAQARRRPSLPGSAAVRPALSGSADSLRVRSSTIGSGPTPRQIATVGTWRPAEPGGSASPHEDAELAERRRSMEVNRPLRQDSMQSGLPTLASLDLSARTLGGRRSMDDPDPTPTETRVSTALGGPVSPTRPGPPQRFYRPRQSSALSKGSFTGRRPSMNEDDEHAERVFEDESPPPGLATADAPRPNRPRAVSNPDSRSPLLQQLHATQYRPPRSRESSAKNESPTAARAAAPAATTLAVPATNPSSGDTRARSNSASTDASYTVSSSSHESTWSGPTFSTASTSTAPTTAPPHSPSKRIRAPVPDVGGYFNQPLDLTNRRQLGPLYEANSPGITLGPRSAPRDDPAPANGDQSERSRPRSGKDKDALGMLTPQAIATKADGGPNVKNLKEQLAAYGKTLRAERELEANRLGKPTAGGYTFETISTSASKVRNAASPSAATKGRSSLLPPSPTRSRRSHSPGSTIQQQRSPRQGDSLTLLASGSSSAAAALPVTGPTAKTRALESTRAASPTSTRSGSKDSAAAAPEATEAPVLGQGPGGVSFVSVQPPPQNRHLHHAQHYGHHHHHQLPHGNGGSHSRNGSKTTRSSDQSQSDRDLASVNSGGAISNAPVSTRKEVEEERRRREEEEQKVPKAMRTVPGRSGFSVRKLFGSGAK</sequence>
<feature type="compositionally biased region" description="Basic and acidic residues" evidence="4">
    <location>
        <begin position="923"/>
        <end position="941"/>
    </location>
</feature>
<name>A0A2S5B5T8_9BASI</name>
<feature type="region of interest" description="Disordered" evidence="4">
    <location>
        <begin position="312"/>
        <end position="374"/>
    </location>
</feature>
<dbReference type="Proteomes" id="UP000237144">
    <property type="component" value="Unassembled WGS sequence"/>
</dbReference>
<dbReference type="InterPro" id="IPR036770">
    <property type="entry name" value="Ankyrin_rpt-contain_sf"/>
</dbReference>
<protein>
    <submittedName>
        <fullName evidence="5">Uncharacterized protein</fullName>
    </submittedName>
</protein>
<feature type="region of interest" description="Disordered" evidence="4">
    <location>
        <begin position="200"/>
        <end position="243"/>
    </location>
</feature>
<evidence type="ECO:0000256" key="4">
    <source>
        <dbReference type="SAM" id="MobiDB-lite"/>
    </source>
</evidence>
<keyword evidence="6" id="KW-1185">Reference proteome</keyword>
<feature type="compositionally biased region" description="Low complexity" evidence="4">
    <location>
        <begin position="566"/>
        <end position="599"/>
    </location>
</feature>
<feature type="compositionally biased region" description="Low complexity" evidence="4">
    <location>
        <begin position="886"/>
        <end position="901"/>
    </location>
</feature>
<reference evidence="5 6" key="1">
    <citation type="journal article" date="2018" name="Front. Microbiol.">
        <title>Prospects for Fungal Bioremediation of Acidic Radioactive Waste Sites: Characterization and Genome Sequence of Rhodotorula taiwanensis MD1149.</title>
        <authorList>
            <person name="Tkavc R."/>
            <person name="Matrosova V.Y."/>
            <person name="Grichenko O.E."/>
            <person name="Gostincar C."/>
            <person name="Volpe R.P."/>
            <person name="Klimenkova P."/>
            <person name="Gaidamakova E.K."/>
            <person name="Zhou C.E."/>
            <person name="Stewart B.J."/>
            <person name="Lyman M.G."/>
            <person name="Malfatti S.A."/>
            <person name="Rubinfeld B."/>
            <person name="Courtot M."/>
            <person name="Singh J."/>
            <person name="Dalgard C.L."/>
            <person name="Hamilton T."/>
            <person name="Frey K.G."/>
            <person name="Gunde-Cimerman N."/>
            <person name="Dugan L."/>
            <person name="Daly M.J."/>
        </authorList>
    </citation>
    <scope>NUCLEOTIDE SEQUENCE [LARGE SCALE GENOMIC DNA]</scope>
    <source>
        <strain evidence="5 6">MD1149</strain>
    </source>
</reference>
<feature type="compositionally biased region" description="Low complexity" evidence="4">
    <location>
        <begin position="204"/>
        <end position="213"/>
    </location>
</feature>
<dbReference type="PANTHER" id="PTHR24173:SF74">
    <property type="entry name" value="ANKYRIN REPEAT DOMAIN-CONTAINING PROTEIN 16"/>
    <property type="match status" value="1"/>
</dbReference>
<dbReference type="SMART" id="SM00248">
    <property type="entry name" value="ANK"/>
    <property type="match status" value="4"/>
</dbReference>
<keyword evidence="1" id="KW-0677">Repeat</keyword>
<feature type="compositionally biased region" description="Polar residues" evidence="4">
    <location>
        <begin position="451"/>
        <end position="460"/>
    </location>
</feature>
<organism evidence="5 6">
    <name type="scientific">Rhodotorula taiwanensis</name>
    <dbReference type="NCBI Taxonomy" id="741276"/>
    <lineage>
        <taxon>Eukaryota</taxon>
        <taxon>Fungi</taxon>
        <taxon>Dikarya</taxon>
        <taxon>Basidiomycota</taxon>
        <taxon>Pucciniomycotina</taxon>
        <taxon>Microbotryomycetes</taxon>
        <taxon>Sporidiobolales</taxon>
        <taxon>Sporidiobolaceae</taxon>
        <taxon>Rhodotorula</taxon>
    </lineage>
</organism>
<evidence type="ECO:0000256" key="1">
    <source>
        <dbReference type="ARBA" id="ARBA00022737"/>
    </source>
</evidence>
<accession>A0A2S5B5T8</accession>
<feature type="compositionally biased region" description="Polar residues" evidence="4">
    <location>
        <begin position="504"/>
        <end position="517"/>
    </location>
</feature>
<feature type="compositionally biased region" description="Polar residues" evidence="4">
    <location>
        <begin position="909"/>
        <end position="921"/>
    </location>
</feature>
<feature type="compositionally biased region" description="Polar residues" evidence="4">
    <location>
        <begin position="556"/>
        <end position="565"/>
    </location>
</feature>
<dbReference type="EMBL" id="PJQD01000058">
    <property type="protein sequence ID" value="POY72137.1"/>
    <property type="molecule type" value="Genomic_DNA"/>
</dbReference>
<feature type="compositionally biased region" description="Polar residues" evidence="4">
    <location>
        <begin position="775"/>
        <end position="785"/>
    </location>
</feature>
<feature type="compositionally biased region" description="Low complexity" evidence="4">
    <location>
        <begin position="815"/>
        <end position="842"/>
    </location>
</feature>
<feature type="compositionally biased region" description="Low complexity" evidence="4">
    <location>
        <begin position="535"/>
        <end position="555"/>
    </location>
</feature>
<feature type="compositionally biased region" description="Low complexity" evidence="4">
    <location>
        <begin position="9"/>
        <end position="33"/>
    </location>
</feature>
<dbReference type="Gene3D" id="1.25.40.20">
    <property type="entry name" value="Ankyrin repeat-containing domain"/>
    <property type="match status" value="1"/>
</dbReference>
<proteinExistence type="predicted"/>
<feature type="repeat" description="ANK" evidence="3">
    <location>
        <begin position="129"/>
        <end position="161"/>
    </location>
</feature>
<feature type="region of interest" description="Disordered" evidence="4">
    <location>
        <begin position="1"/>
        <end position="33"/>
    </location>
</feature>
<dbReference type="PROSITE" id="PS50297">
    <property type="entry name" value="ANK_REP_REGION"/>
    <property type="match status" value="2"/>
</dbReference>
<feature type="compositionally biased region" description="Low complexity" evidence="4">
    <location>
        <begin position="786"/>
        <end position="801"/>
    </location>
</feature>
<dbReference type="SUPFAM" id="SSF48403">
    <property type="entry name" value="Ankyrin repeat"/>
    <property type="match status" value="1"/>
</dbReference>
<feature type="compositionally biased region" description="Basic residues" evidence="4">
    <location>
        <begin position="863"/>
        <end position="879"/>
    </location>
</feature>
<dbReference type="AlphaFoldDB" id="A0A2S5B5T8"/>